<evidence type="ECO:0000256" key="4">
    <source>
        <dbReference type="ARBA" id="ARBA00022884"/>
    </source>
</evidence>
<dbReference type="InterPro" id="IPR018171">
    <property type="entry name" value="Pept_tRNA_hydro_CS"/>
</dbReference>
<reference evidence="6" key="1">
    <citation type="submission" date="2018-06" db="EMBL/GenBank/DDBJ databases">
        <authorList>
            <person name="Zhirakovskaya E."/>
        </authorList>
    </citation>
    <scope>NUCLEOTIDE SEQUENCE</scope>
</reference>
<evidence type="ECO:0000256" key="5">
    <source>
        <dbReference type="ARBA" id="ARBA00038063"/>
    </source>
</evidence>
<evidence type="ECO:0000256" key="3">
    <source>
        <dbReference type="ARBA" id="ARBA00022801"/>
    </source>
</evidence>
<evidence type="ECO:0000256" key="2">
    <source>
        <dbReference type="ARBA" id="ARBA00022555"/>
    </source>
</evidence>
<sequence length="188" mass="20817">MLLFVGLGNPGAKYAGNRHNIGFMAVDEIARSHGFGPWKSKFQGQISEGRLGREKVLLLKPETFMNLSGQSVGEAMRFYKLSPDDVTVFHDELDLAPGKLRLKQGGGHAGHNGLRSIHQHISEDYRRVRLGIGHPGRKDLVAHYVLQDFARADAAWLDDLLRGIGDGAVYLAEGDKDRFQNAVALRMQ</sequence>
<dbReference type="NCBIfam" id="TIGR00447">
    <property type="entry name" value="pth"/>
    <property type="match status" value="1"/>
</dbReference>
<dbReference type="PANTHER" id="PTHR17224">
    <property type="entry name" value="PEPTIDYL-TRNA HYDROLASE"/>
    <property type="match status" value="1"/>
</dbReference>
<name>A0A3B0R9U1_9ZZZZ</name>
<dbReference type="InterPro" id="IPR036416">
    <property type="entry name" value="Pept_tRNA_hydro_sf"/>
</dbReference>
<gene>
    <name evidence="6" type="ORF">MNBD_ALPHA07-1198</name>
</gene>
<evidence type="ECO:0000313" key="6">
    <source>
        <dbReference type="EMBL" id="VAV88257.1"/>
    </source>
</evidence>
<proteinExistence type="inferred from homology"/>
<keyword evidence="2" id="KW-0820">tRNA-binding</keyword>
<dbReference type="PROSITE" id="PS01196">
    <property type="entry name" value="PEPT_TRNA_HYDROL_2"/>
    <property type="match status" value="1"/>
</dbReference>
<dbReference type="Gene3D" id="3.40.50.1470">
    <property type="entry name" value="Peptidyl-tRNA hydrolase"/>
    <property type="match status" value="1"/>
</dbReference>
<keyword evidence="4" id="KW-0694">RNA-binding</keyword>
<dbReference type="PANTHER" id="PTHR17224:SF1">
    <property type="entry name" value="PEPTIDYL-TRNA HYDROLASE"/>
    <property type="match status" value="1"/>
</dbReference>
<dbReference type="GO" id="GO:0000049">
    <property type="term" value="F:tRNA binding"/>
    <property type="evidence" value="ECO:0007669"/>
    <property type="project" value="UniProtKB-KW"/>
</dbReference>
<comment type="similarity">
    <text evidence="5">Belongs to the PTH family.</text>
</comment>
<dbReference type="AlphaFoldDB" id="A0A3B0R9U1"/>
<feature type="non-terminal residue" evidence="6">
    <location>
        <position position="188"/>
    </location>
</feature>
<dbReference type="Pfam" id="PF01195">
    <property type="entry name" value="Pept_tRNA_hydro"/>
    <property type="match status" value="1"/>
</dbReference>
<protein>
    <recommendedName>
        <fullName evidence="1">peptidyl-tRNA hydrolase</fullName>
        <ecNumber evidence="1">3.1.1.29</ecNumber>
    </recommendedName>
</protein>
<keyword evidence="3 6" id="KW-0378">Hydrolase</keyword>
<dbReference type="FunFam" id="3.40.50.1470:FF:000001">
    <property type="entry name" value="Peptidyl-tRNA hydrolase"/>
    <property type="match status" value="1"/>
</dbReference>
<dbReference type="GO" id="GO:0004045">
    <property type="term" value="F:peptidyl-tRNA hydrolase activity"/>
    <property type="evidence" value="ECO:0007669"/>
    <property type="project" value="UniProtKB-EC"/>
</dbReference>
<dbReference type="HAMAP" id="MF_00083">
    <property type="entry name" value="Pept_tRNA_hydro_bact"/>
    <property type="match status" value="1"/>
</dbReference>
<dbReference type="EMBL" id="UOEG01000022">
    <property type="protein sequence ID" value="VAV88257.1"/>
    <property type="molecule type" value="Genomic_DNA"/>
</dbReference>
<evidence type="ECO:0000256" key="1">
    <source>
        <dbReference type="ARBA" id="ARBA00013260"/>
    </source>
</evidence>
<accession>A0A3B0R9U1</accession>
<organism evidence="6">
    <name type="scientific">hydrothermal vent metagenome</name>
    <dbReference type="NCBI Taxonomy" id="652676"/>
    <lineage>
        <taxon>unclassified sequences</taxon>
        <taxon>metagenomes</taxon>
        <taxon>ecological metagenomes</taxon>
    </lineage>
</organism>
<dbReference type="PROSITE" id="PS01195">
    <property type="entry name" value="PEPT_TRNA_HYDROL_1"/>
    <property type="match status" value="1"/>
</dbReference>
<dbReference type="InterPro" id="IPR001328">
    <property type="entry name" value="Pept_tRNA_hydro"/>
</dbReference>
<dbReference type="SUPFAM" id="SSF53178">
    <property type="entry name" value="Peptidyl-tRNA hydrolase-like"/>
    <property type="match status" value="1"/>
</dbReference>
<dbReference type="EC" id="3.1.1.29" evidence="1"/>
<dbReference type="CDD" id="cd00462">
    <property type="entry name" value="PTH"/>
    <property type="match status" value="1"/>
</dbReference>